<dbReference type="UniPathway" id="UPA00034">
    <property type="reaction ID" value="UER00025"/>
</dbReference>
<comment type="subunit">
    <text evidence="9">Homodimer.</text>
</comment>
<keyword evidence="7 9" id="KW-0413">Isomerase</keyword>
<dbReference type="Pfam" id="PF01678">
    <property type="entry name" value="DAP_epimerase"/>
    <property type="match status" value="2"/>
</dbReference>
<feature type="binding site" evidence="9">
    <location>
        <position position="163"/>
    </location>
    <ligand>
        <name>substrate</name>
    </ligand>
</feature>
<feature type="active site" description="Proton acceptor" evidence="9">
    <location>
        <position position="223"/>
    </location>
</feature>
<dbReference type="GO" id="GO:0008837">
    <property type="term" value="F:diaminopimelate epimerase activity"/>
    <property type="evidence" value="ECO:0007669"/>
    <property type="project" value="UniProtKB-UniRule"/>
</dbReference>
<dbReference type="FunFam" id="3.10.310.10:FF:000001">
    <property type="entry name" value="Diaminopimelate epimerase"/>
    <property type="match status" value="1"/>
</dbReference>
<feature type="binding site" evidence="9">
    <location>
        <position position="196"/>
    </location>
    <ligand>
        <name>substrate</name>
    </ligand>
</feature>
<dbReference type="Gene3D" id="3.10.310.10">
    <property type="entry name" value="Diaminopimelate Epimerase, Chain A, domain 1"/>
    <property type="match status" value="2"/>
</dbReference>
<reference evidence="11 12" key="2">
    <citation type="submission" date="2016-08" db="EMBL/GenBank/DDBJ databases">
        <title>Orenia metallireducens sp. nov. strain Z6, a Novel Metal-reducing Firmicute from the Deep Subsurface.</title>
        <authorList>
            <person name="Maxim B.I."/>
            <person name="Kenneth K."/>
            <person name="Flynn T.M."/>
            <person name="Oloughlin E.J."/>
            <person name="Locke R.A."/>
            <person name="Weber J.R."/>
            <person name="Egan S.M."/>
            <person name="Mackie R.I."/>
            <person name="Cann I.K."/>
        </authorList>
    </citation>
    <scope>NUCLEOTIDE SEQUENCE [LARGE SCALE GENOMIC DNA]</scope>
    <source>
        <strain evidence="11 12">Z6</strain>
    </source>
</reference>
<gene>
    <name evidence="9" type="primary">dapF</name>
    <name evidence="11" type="ORF">U472_09560</name>
</gene>
<dbReference type="InterPro" id="IPR001653">
    <property type="entry name" value="DAP_epimerase_DapF"/>
</dbReference>
<comment type="caution">
    <text evidence="9">Lacks conserved residue(s) required for the propagation of feature annotation.</text>
</comment>
<reference evidence="12" key="1">
    <citation type="submission" date="2016-07" db="EMBL/GenBank/DDBJ databases">
        <authorList>
            <person name="Florea S."/>
            <person name="Webb J.S."/>
            <person name="Jaromczyk J."/>
            <person name="Schardl C.L."/>
        </authorList>
    </citation>
    <scope>NUCLEOTIDE SEQUENCE [LARGE SCALE GENOMIC DNA]</scope>
    <source>
        <strain evidence="12">Z6</strain>
    </source>
</reference>
<feature type="binding site" evidence="9">
    <location>
        <begin position="224"/>
        <end position="225"/>
    </location>
    <ligand>
        <name>substrate</name>
    </ligand>
</feature>
<dbReference type="InterPro" id="IPR018510">
    <property type="entry name" value="DAP_epimerase_AS"/>
</dbReference>
<keyword evidence="6 9" id="KW-0457">Lysine biosynthesis</keyword>
<sequence>MKFTKMHGLGNDFVLIDCIEKEVENPSQLAKEMCDRNFGIGADGLVLILPSDLAEADYRMRIFNPDGSEPQMCGNAIRCFAKYLYERGLTEKTNLNIETLAGMIRPELILKDGAVELVKVDMGEPILRRSEIPMVGGDQEQVIKEKLVVGTETFEVTTVSMGNPHCVIFVDDIEKIELNNWGPQIETHEVFPEDINVEFIEVLNKDEIEMRVWERGAGITLACGTGACASTVASILNEYTNRKITVHLAGGDLVIEWAEDNNRVYMSGPATEVFVGEWKL</sequence>
<comment type="caution">
    <text evidence="11">The sequence shown here is derived from an EMBL/GenBank/DDBJ whole genome shotgun (WGS) entry which is preliminary data.</text>
</comment>
<evidence type="ECO:0000313" key="11">
    <source>
        <dbReference type="EMBL" id="OCL26249.1"/>
    </source>
</evidence>
<dbReference type="PROSITE" id="PS01326">
    <property type="entry name" value="DAP_EPIMERASE"/>
    <property type="match status" value="1"/>
</dbReference>
<comment type="similarity">
    <text evidence="2 9">Belongs to the diaminopimelate epimerase family.</text>
</comment>
<dbReference type="EC" id="5.1.1.7" evidence="3 9"/>
<dbReference type="OrthoDB" id="9805408at2"/>
<dbReference type="FunFam" id="3.10.310.10:FF:000004">
    <property type="entry name" value="Diaminopimelate epimerase"/>
    <property type="match status" value="1"/>
</dbReference>
<comment type="subcellular location">
    <subcellularLocation>
        <location evidence="9">Cytoplasm</location>
    </subcellularLocation>
</comment>
<protein>
    <recommendedName>
        <fullName evidence="3 9">Diaminopimelate epimerase</fullName>
        <shortName evidence="9">DAP epimerase</shortName>
        <ecNumber evidence="3 9">5.1.1.7</ecNumber>
    </recommendedName>
    <alternativeName>
        <fullName evidence="9">PLP-independent amino acid racemase</fullName>
    </alternativeName>
</protein>
<organism evidence="11 12">
    <name type="scientific">Orenia metallireducens</name>
    <dbReference type="NCBI Taxonomy" id="1413210"/>
    <lineage>
        <taxon>Bacteria</taxon>
        <taxon>Bacillati</taxon>
        <taxon>Bacillota</taxon>
        <taxon>Clostridia</taxon>
        <taxon>Halanaerobiales</taxon>
        <taxon>Halobacteroidaceae</taxon>
        <taxon>Orenia</taxon>
    </lineage>
</organism>
<dbReference type="PANTHER" id="PTHR31689:SF0">
    <property type="entry name" value="DIAMINOPIMELATE EPIMERASE"/>
    <property type="match status" value="1"/>
</dbReference>
<dbReference type="NCBIfam" id="TIGR00652">
    <property type="entry name" value="DapF"/>
    <property type="match status" value="1"/>
</dbReference>
<dbReference type="GO" id="GO:0009089">
    <property type="term" value="P:lysine biosynthetic process via diaminopimelate"/>
    <property type="evidence" value="ECO:0007669"/>
    <property type="project" value="UniProtKB-UniRule"/>
</dbReference>
<evidence type="ECO:0000256" key="7">
    <source>
        <dbReference type="ARBA" id="ARBA00023235"/>
    </source>
</evidence>
<feature type="binding site" evidence="9">
    <location>
        <position position="11"/>
    </location>
    <ligand>
        <name>substrate</name>
    </ligand>
</feature>
<dbReference type="SUPFAM" id="SSF54506">
    <property type="entry name" value="Diaminopimelate epimerase-like"/>
    <property type="match status" value="1"/>
</dbReference>
<dbReference type="PANTHER" id="PTHR31689">
    <property type="entry name" value="DIAMINOPIMELATE EPIMERASE, CHLOROPLASTIC"/>
    <property type="match status" value="1"/>
</dbReference>
<feature type="active site" description="Proton donor" evidence="9">
    <location>
        <position position="73"/>
    </location>
</feature>
<evidence type="ECO:0000256" key="5">
    <source>
        <dbReference type="ARBA" id="ARBA00022605"/>
    </source>
</evidence>
<feature type="active site" evidence="10">
    <location>
        <position position="73"/>
    </location>
</feature>
<evidence type="ECO:0000256" key="4">
    <source>
        <dbReference type="ARBA" id="ARBA00022490"/>
    </source>
</evidence>
<comment type="function">
    <text evidence="9">Catalyzes the stereoinversion of LL-2,6-diaminopimelate (L,L-DAP) to meso-diaminopimelate (meso-DAP), a precursor of L-lysine and an essential component of the bacterial peptidoglycan.</text>
</comment>
<evidence type="ECO:0000256" key="8">
    <source>
        <dbReference type="ARBA" id="ARBA00051712"/>
    </source>
</evidence>
<dbReference type="GO" id="GO:0005829">
    <property type="term" value="C:cytosol"/>
    <property type="evidence" value="ECO:0007669"/>
    <property type="project" value="TreeGrafter"/>
</dbReference>
<keyword evidence="12" id="KW-1185">Reference proteome</keyword>
<keyword evidence="5 9" id="KW-0028">Amino-acid biosynthesis</keyword>
<dbReference type="RefSeq" id="WP_068717892.1">
    <property type="nucleotide sequence ID" value="NZ_LWDV01000009.1"/>
</dbReference>
<evidence type="ECO:0000256" key="2">
    <source>
        <dbReference type="ARBA" id="ARBA00010219"/>
    </source>
</evidence>
<comment type="catalytic activity">
    <reaction evidence="8 9">
        <text>(2S,6S)-2,6-diaminopimelate = meso-2,6-diaminopimelate</text>
        <dbReference type="Rhea" id="RHEA:15393"/>
        <dbReference type="ChEBI" id="CHEBI:57609"/>
        <dbReference type="ChEBI" id="CHEBI:57791"/>
        <dbReference type="EC" id="5.1.1.7"/>
    </reaction>
</comment>
<feature type="binding site" evidence="9">
    <location>
        <position position="64"/>
    </location>
    <ligand>
        <name>substrate</name>
    </ligand>
</feature>
<evidence type="ECO:0000256" key="6">
    <source>
        <dbReference type="ARBA" id="ARBA00023154"/>
    </source>
</evidence>
<dbReference type="AlphaFoldDB" id="A0A1C0A7L6"/>
<evidence type="ECO:0000256" key="1">
    <source>
        <dbReference type="ARBA" id="ARBA00005196"/>
    </source>
</evidence>
<name>A0A1C0A7L6_9FIRM</name>
<evidence type="ECO:0000256" key="9">
    <source>
        <dbReference type="HAMAP-Rule" id="MF_00197"/>
    </source>
</evidence>
<evidence type="ECO:0000313" key="12">
    <source>
        <dbReference type="Proteomes" id="UP000093514"/>
    </source>
</evidence>
<accession>A0A1C0A7L6</accession>
<dbReference type="EMBL" id="LWDV01000009">
    <property type="protein sequence ID" value="OCL26249.1"/>
    <property type="molecule type" value="Genomic_DNA"/>
</dbReference>
<dbReference type="Proteomes" id="UP000093514">
    <property type="component" value="Unassembled WGS sequence"/>
</dbReference>
<feature type="binding site" evidence="9">
    <location>
        <begin position="74"/>
        <end position="75"/>
    </location>
    <ligand>
        <name>substrate</name>
    </ligand>
</feature>
<comment type="pathway">
    <text evidence="1 9">Amino-acid biosynthesis; L-lysine biosynthesis via DAP pathway; DL-2,6-diaminopimelate from LL-2,6-diaminopimelate: step 1/1.</text>
</comment>
<evidence type="ECO:0000256" key="3">
    <source>
        <dbReference type="ARBA" id="ARBA00013080"/>
    </source>
</evidence>
<feature type="binding site" evidence="9">
    <location>
        <begin position="214"/>
        <end position="215"/>
    </location>
    <ligand>
        <name>substrate</name>
    </ligand>
</feature>
<dbReference type="HAMAP" id="MF_00197">
    <property type="entry name" value="DAP_epimerase"/>
    <property type="match status" value="1"/>
</dbReference>
<evidence type="ECO:0000256" key="10">
    <source>
        <dbReference type="PROSITE-ProRule" id="PRU10125"/>
    </source>
</evidence>
<feature type="site" description="Could be important to modulate the pK values of the two catalytic cysteine residues" evidence="9">
    <location>
        <position position="165"/>
    </location>
</feature>
<keyword evidence="4 9" id="KW-0963">Cytoplasm</keyword>
<proteinExistence type="inferred from homology"/>
<feature type="site" description="Could be important to modulate the pK values of the two catalytic cysteine residues" evidence="9">
    <location>
        <position position="214"/>
    </location>
</feature>